<gene>
    <name evidence="3" type="ORF">FHW12_000907</name>
</gene>
<dbReference type="Gene3D" id="3.40.50.1820">
    <property type="entry name" value="alpha/beta hydrolase"/>
    <property type="match status" value="1"/>
</dbReference>
<organism evidence="3 4">
    <name type="scientific">Dokdonella fugitiva</name>
    <dbReference type="NCBI Taxonomy" id="328517"/>
    <lineage>
        <taxon>Bacteria</taxon>
        <taxon>Pseudomonadati</taxon>
        <taxon>Pseudomonadota</taxon>
        <taxon>Gammaproteobacteria</taxon>
        <taxon>Lysobacterales</taxon>
        <taxon>Rhodanobacteraceae</taxon>
        <taxon>Dokdonella</taxon>
    </lineage>
</organism>
<keyword evidence="1" id="KW-0732">Signal</keyword>
<feature type="domain" description="AB hydrolase-1" evidence="2">
    <location>
        <begin position="72"/>
        <end position="312"/>
    </location>
</feature>
<dbReference type="RefSeq" id="WP_182529770.1">
    <property type="nucleotide sequence ID" value="NZ_JACGXL010000001.1"/>
</dbReference>
<reference evidence="3 4" key="1">
    <citation type="submission" date="2020-07" db="EMBL/GenBank/DDBJ databases">
        <title>Genomic Encyclopedia of Type Strains, Phase IV (KMG-V): Genome sequencing to study the core and pangenomes of soil and plant-associated prokaryotes.</title>
        <authorList>
            <person name="Whitman W."/>
        </authorList>
    </citation>
    <scope>NUCLEOTIDE SEQUENCE [LARGE SCALE GENOMIC DNA]</scope>
    <source>
        <strain evidence="3 4">RH2WT43</strain>
    </source>
</reference>
<dbReference type="Proteomes" id="UP000550401">
    <property type="component" value="Unassembled WGS sequence"/>
</dbReference>
<dbReference type="PANTHER" id="PTHR43689">
    <property type="entry name" value="HYDROLASE"/>
    <property type="match status" value="1"/>
</dbReference>
<evidence type="ECO:0000313" key="3">
    <source>
        <dbReference type="EMBL" id="MBA8886716.1"/>
    </source>
</evidence>
<evidence type="ECO:0000256" key="1">
    <source>
        <dbReference type="SAM" id="SignalP"/>
    </source>
</evidence>
<dbReference type="SUPFAM" id="SSF53474">
    <property type="entry name" value="alpha/beta-Hydrolases"/>
    <property type="match status" value="1"/>
</dbReference>
<evidence type="ECO:0000259" key="2">
    <source>
        <dbReference type="Pfam" id="PF00561"/>
    </source>
</evidence>
<dbReference type="InterPro" id="IPR029058">
    <property type="entry name" value="AB_hydrolase_fold"/>
</dbReference>
<proteinExistence type="predicted"/>
<dbReference type="Pfam" id="PF00561">
    <property type="entry name" value="Abhydrolase_1"/>
    <property type="match status" value="1"/>
</dbReference>
<name>A0A839EWG5_9GAMM</name>
<keyword evidence="4" id="KW-1185">Reference proteome</keyword>
<accession>A0A839EWG5</accession>
<dbReference type="InterPro" id="IPR000073">
    <property type="entry name" value="AB_hydrolase_1"/>
</dbReference>
<dbReference type="AlphaFoldDB" id="A0A839EWG5"/>
<comment type="caution">
    <text evidence="3">The sequence shown here is derived from an EMBL/GenBank/DDBJ whole genome shotgun (WGS) entry which is preliminary data.</text>
</comment>
<feature type="signal peptide" evidence="1">
    <location>
        <begin position="1"/>
        <end position="17"/>
    </location>
</feature>
<feature type="chain" id="PRO_5032646952" evidence="1">
    <location>
        <begin position="18"/>
        <end position="345"/>
    </location>
</feature>
<evidence type="ECO:0000313" key="4">
    <source>
        <dbReference type="Proteomes" id="UP000550401"/>
    </source>
</evidence>
<protein>
    <submittedName>
        <fullName evidence="3">Pimeloyl-ACP methyl ester carboxylesterase</fullName>
    </submittedName>
</protein>
<dbReference type="PANTHER" id="PTHR43689:SF8">
    <property type="entry name" value="ALPHA_BETA-HYDROLASES SUPERFAMILY PROTEIN"/>
    <property type="match status" value="1"/>
</dbReference>
<sequence length="345" mass="36628">MLAPLLLGLASTAAANAADRVETVQLPIAQRPGQHVALHCVAPRRPSGKSVLFVHGASFPTMLAAGFAFAPGDSWLAYAAERGYLACGLDFLGFGASSRPAAMLARPADAPPISAARDAVTQIGIAVAYLRSQRHVTTVHLVAHSWGTIPATAFAARDAGRLASLTLFGPIAHEHAKDDDTPAFGAWWSITARERYEQLRFLQVLPATTVLLEHAVDERWANAFEASAPHVPGDRAGELRIPAGPLADIAAPAAGLAPYAAGTVETPVFIVYGNYDTEVDDAGAAALLARFSRSPLKWRLRIDDGTHVMHLETHRRSLYAGVDAFVRAVEATRVADATHWGSSAR</sequence>
<dbReference type="EMBL" id="JACGXL010000001">
    <property type="protein sequence ID" value="MBA8886716.1"/>
    <property type="molecule type" value="Genomic_DNA"/>
</dbReference>